<dbReference type="Proteomes" id="UP001583177">
    <property type="component" value="Unassembled WGS sequence"/>
</dbReference>
<reference evidence="2 3" key="1">
    <citation type="journal article" date="2024" name="IMA Fungus">
        <title>IMA Genome - F19 : A genome assembly and annotation guide to empower mycologists, including annotated draft genome sequences of Ceratocystis pirilliformis, Diaporthe australafricana, Fusarium ophioides, Paecilomyces lecythidis, and Sporothrix stenoceras.</title>
        <authorList>
            <person name="Aylward J."/>
            <person name="Wilson A.M."/>
            <person name="Visagie C.M."/>
            <person name="Spraker J."/>
            <person name="Barnes I."/>
            <person name="Buitendag C."/>
            <person name="Ceriani C."/>
            <person name="Del Mar Angel L."/>
            <person name="du Plessis D."/>
            <person name="Fuchs T."/>
            <person name="Gasser K."/>
            <person name="Kramer D."/>
            <person name="Li W."/>
            <person name="Munsamy K."/>
            <person name="Piso A."/>
            <person name="Price J.L."/>
            <person name="Sonnekus B."/>
            <person name="Thomas C."/>
            <person name="van der Nest A."/>
            <person name="van Dijk A."/>
            <person name="van Heerden A."/>
            <person name="van Vuuren N."/>
            <person name="Yilmaz N."/>
            <person name="Duong T.A."/>
            <person name="van der Merwe N.A."/>
            <person name="Wingfield M.J."/>
            <person name="Wingfield B.D."/>
        </authorList>
    </citation>
    <scope>NUCLEOTIDE SEQUENCE [LARGE SCALE GENOMIC DNA]</scope>
    <source>
        <strain evidence="2 3">CMW 18300</strain>
    </source>
</reference>
<sequence length="519" mass="57102">MTDSNDASTGDKHKLDDAGQSRPAKTQKVDDKVQTTLDDTITRQVSIFPSPAIDKKEGHEEAAGDDANKTDGQSDQPPKAEAEPEPEPESKPGNNTNQDTTAVEPHGRDGSTPSNMLEKGIVYFFFRGRVGIDHPEQVSDIARTFMLLRPIPRDAKLGDGPIGDAGNSRLIAIPKKKLPVTGRDRWIAFVEKTNASFDELANDFLPANDYDTKTAGVRHSPPATPIAQGVYALTTTGRESHLAYMLTLPKELGEVQTTIGLKDKGSFILSTRNPQYPAPSNTALPQGPEYSQEILDEFRSLRWMGTLPKHLIPNAQFLLVGESSGIEKAMEQDDNDKDSKNKAEPMEEMEELEHEDVKRMEHLGKTDSDAIFLDLEADLELEAIDYSIAEFGSFLATTTPSWPEVNTWTDDDRSLIEVLGGTIENGRLKFPSPPPGEGFISEDGQLSMDSAHDTWALVEVLGGTITNGMPIFPPNINAEEGTPPNIYDEEVCFWNIVTKKWRSLSTYVNDMGDSTELSE</sequence>
<name>A0ABR3WSM6_9PEZI</name>
<dbReference type="PANTHER" id="PTHR34776:SF1">
    <property type="entry name" value="F17F16.3 PROTEIN"/>
    <property type="match status" value="1"/>
</dbReference>
<protein>
    <submittedName>
        <fullName evidence="2">Uncharacterized protein</fullName>
    </submittedName>
</protein>
<feature type="compositionally biased region" description="Basic and acidic residues" evidence="1">
    <location>
        <begin position="53"/>
        <end position="69"/>
    </location>
</feature>
<evidence type="ECO:0000313" key="2">
    <source>
        <dbReference type="EMBL" id="KAL1866676.1"/>
    </source>
</evidence>
<keyword evidence="3" id="KW-1185">Reference proteome</keyword>
<dbReference type="PANTHER" id="PTHR34776">
    <property type="entry name" value="F17F16.3 PROTEIN"/>
    <property type="match status" value="1"/>
</dbReference>
<gene>
    <name evidence="2" type="ORF">Daus18300_006620</name>
</gene>
<feature type="compositionally biased region" description="Polar residues" evidence="1">
    <location>
        <begin position="34"/>
        <end position="47"/>
    </location>
</feature>
<accession>A0ABR3WSM6</accession>
<comment type="caution">
    <text evidence="2">The sequence shown here is derived from an EMBL/GenBank/DDBJ whole genome shotgun (WGS) entry which is preliminary data.</text>
</comment>
<feature type="compositionally biased region" description="Basic and acidic residues" evidence="1">
    <location>
        <begin position="9"/>
        <end position="19"/>
    </location>
</feature>
<evidence type="ECO:0000256" key="1">
    <source>
        <dbReference type="SAM" id="MobiDB-lite"/>
    </source>
</evidence>
<feature type="region of interest" description="Disordered" evidence="1">
    <location>
        <begin position="1"/>
        <end position="114"/>
    </location>
</feature>
<proteinExistence type="predicted"/>
<organism evidence="2 3">
    <name type="scientific">Diaporthe australafricana</name>
    <dbReference type="NCBI Taxonomy" id="127596"/>
    <lineage>
        <taxon>Eukaryota</taxon>
        <taxon>Fungi</taxon>
        <taxon>Dikarya</taxon>
        <taxon>Ascomycota</taxon>
        <taxon>Pezizomycotina</taxon>
        <taxon>Sordariomycetes</taxon>
        <taxon>Sordariomycetidae</taxon>
        <taxon>Diaporthales</taxon>
        <taxon>Diaporthaceae</taxon>
        <taxon>Diaporthe</taxon>
    </lineage>
</organism>
<evidence type="ECO:0000313" key="3">
    <source>
        <dbReference type="Proteomes" id="UP001583177"/>
    </source>
</evidence>
<dbReference type="EMBL" id="JAWRVE010000054">
    <property type="protein sequence ID" value="KAL1866676.1"/>
    <property type="molecule type" value="Genomic_DNA"/>
</dbReference>